<dbReference type="AlphaFoldDB" id="A0A9K3GTL0"/>
<dbReference type="EMBL" id="MNCJ02000332">
    <property type="protein sequence ID" value="KAF5755247.1"/>
    <property type="molecule type" value="Genomic_DNA"/>
</dbReference>
<comment type="caution">
    <text evidence="1">The sequence shown here is derived from an EMBL/GenBank/DDBJ whole genome shotgun (WGS) entry which is preliminary data.</text>
</comment>
<reference evidence="1" key="1">
    <citation type="journal article" date="2017" name="Nature">
        <title>The sunflower genome provides insights into oil metabolism, flowering and Asterid evolution.</title>
        <authorList>
            <person name="Badouin H."/>
            <person name="Gouzy J."/>
            <person name="Grassa C.J."/>
            <person name="Murat F."/>
            <person name="Staton S.E."/>
            <person name="Cottret L."/>
            <person name="Lelandais-Briere C."/>
            <person name="Owens G.L."/>
            <person name="Carrere S."/>
            <person name="Mayjonade B."/>
            <person name="Legrand L."/>
            <person name="Gill N."/>
            <person name="Kane N.C."/>
            <person name="Bowers J.E."/>
            <person name="Hubner S."/>
            <person name="Bellec A."/>
            <person name="Berard A."/>
            <person name="Berges H."/>
            <person name="Blanchet N."/>
            <person name="Boniface M.C."/>
            <person name="Brunel D."/>
            <person name="Catrice O."/>
            <person name="Chaidir N."/>
            <person name="Claudel C."/>
            <person name="Donnadieu C."/>
            <person name="Faraut T."/>
            <person name="Fievet G."/>
            <person name="Helmstetter N."/>
            <person name="King M."/>
            <person name="Knapp S.J."/>
            <person name="Lai Z."/>
            <person name="Le Paslier M.C."/>
            <person name="Lippi Y."/>
            <person name="Lorenzon L."/>
            <person name="Mandel J.R."/>
            <person name="Marage G."/>
            <person name="Marchand G."/>
            <person name="Marquand E."/>
            <person name="Bret-Mestries E."/>
            <person name="Morien E."/>
            <person name="Nambeesan S."/>
            <person name="Nguyen T."/>
            <person name="Pegot-Espagnet P."/>
            <person name="Pouilly N."/>
            <person name="Raftis F."/>
            <person name="Sallet E."/>
            <person name="Schiex T."/>
            <person name="Thomas J."/>
            <person name="Vandecasteele C."/>
            <person name="Vares D."/>
            <person name="Vear F."/>
            <person name="Vautrin S."/>
            <person name="Crespi M."/>
            <person name="Mangin B."/>
            <person name="Burke J.M."/>
            <person name="Salse J."/>
            <person name="Munos S."/>
            <person name="Vincourt P."/>
            <person name="Rieseberg L.H."/>
            <person name="Langlade N.B."/>
        </authorList>
    </citation>
    <scope>NUCLEOTIDE SEQUENCE</scope>
    <source>
        <tissue evidence="1">Leaves</tissue>
    </source>
</reference>
<protein>
    <submittedName>
        <fullName evidence="1">Uncharacterized protein</fullName>
    </submittedName>
</protein>
<sequence length="42" mass="4929">MITGYHMFFDSFCSHNLLILGVHLTSVGRHGCCGWIFFRHWT</sequence>
<keyword evidence="2" id="KW-1185">Reference proteome</keyword>
<evidence type="ECO:0000313" key="2">
    <source>
        <dbReference type="Proteomes" id="UP000215914"/>
    </source>
</evidence>
<name>A0A9K3GTL0_HELAN</name>
<evidence type="ECO:0000313" key="1">
    <source>
        <dbReference type="EMBL" id="KAF5755247.1"/>
    </source>
</evidence>
<accession>A0A9K3GTL0</accession>
<dbReference type="Proteomes" id="UP000215914">
    <property type="component" value="Unassembled WGS sequence"/>
</dbReference>
<organism evidence="1 2">
    <name type="scientific">Helianthus annuus</name>
    <name type="common">Common sunflower</name>
    <dbReference type="NCBI Taxonomy" id="4232"/>
    <lineage>
        <taxon>Eukaryota</taxon>
        <taxon>Viridiplantae</taxon>
        <taxon>Streptophyta</taxon>
        <taxon>Embryophyta</taxon>
        <taxon>Tracheophyta</taxon>
        <taxon>Spermatophyta</taxon>
        <taxon>Magnoliopsida</taxon>
        <taxon>eudicotyledons</taxon>
        <taxon>Gunneridae</taxon>
        <taxon>Pentapetalae</taxon>
        <taxon>asterids</taxon>
        <taxon>campanulids</taxon>
        <taxon>Asterales</taxon>
        <taxon>Asteraceae</taxon>
        <taxon>Asteroideae</taxon>
        <taxon>Heliantheae alliance</taxon>
        <taxon>Heliantheae</taxon>
        <taxon>Helianthus</taxon>
    </lineage>
</organism>
<gene>
    <name evidence="1" type="ORF">HanXRQr2_Chr17g0800561</name>
</gene>
<reference evidence="1" key="2">
    <citation type="submission" date="2020-06" db="EMBL/GenBank/DDBJ databases">
        <title>Helianthus annuus Genome sequencing and assembly Release 2.</title>
        <authorList>
            <person name="Gouzy J."/>
            <person name="Langlade N."/>
            <person name="Munos S."/>
        </authorList>
    </citation>
    <scope>NUCLEOTIDE SEQUENCE</scope>
    <source>
        <tissue evidence="1">Leaves</tissue>
    </source>
</reference>
<proteinExistence type="predicted"/>
<dbReference type="Gramene" id="mRNA:HanXRQr2_Chr17g0800561">
    <property type="protein sequence ID" value="mRNA:HanXRQr2_Chr17g0800561"/>
    <property type="gene ID" value="HanXRQr2_Chr17g0800561"/>
</dbReference>